<proteinExistence type="predicted"/>
<gene>
    <name evidence="2" type="ORF">ATK86_1453</name>
</gene>
<protein>
    <submittedName>
        <fullName evidence="2">Uncharacterized protein</fullName>
    </submittedName>
</protein>
<dbReference type="AlphaFoldDB" id="A0A2N3V680"/>
<keyword evidence="3" id="KW-1185">Reference proteome</keyword>
<evidence type="ECO:0000313" key="2">
    <source>
        <dbReference type="EMBL" id="PKV77127.1"/>
    </source>
</evidence>
<feature type="region of interest" description="Disordered" evidence="1">
    <location>
        <begin position="94"/>
        <end position="140"/>
    </location>
</feature>
<sequence length="207" mass="21854">MPATGVLRRCWTMGMGMVPCCEPDSVASRQLPSEERVDTCGMCSPESSDALRLPRFYVRITQSMAKLGALQHRWVITGCGPARAGASKIGRARTGRVTASNTLRRRTRHRPSAPMGATGSSMALPRRSAPASRSPTASAAAAPASVTAFAVSTAVGHRMSWPNARTSSAHGEVCIIARPTRAANTAINRASPTRTATPRCRLCTPPG</sequence>
<organism evidence="2 3">
    <name type="scientific">Nocardia fluminea</name>
    <dbReference type="NCBI Taxonomy" id="134984"/>
    <lineage>
        <taxon>Bacteria</taxon>
        <taxon>Bacillati</taxon>
        <taxon>Actinomycetota</taxon>
        <taxon>Actinomycetes</taxon>
        <taxon>Mycobacteriales</taxon>
        <taxon>Nocardiaceae</taxon>
        <taxon>Nocardia</taxon>
    </lineage>
</organism>
<dbReference type="Proteomes" id="UP000233766">
    <property type="component" value="Unassembled WGS sequence"/>
</dbReference>
<dbReference type="EMBL" id="PJMW01000002">
    <property type="protein sequence ID" value="PKV77127.1"/>
    <property type="molecule type" value="Genomic_DNA"/>
</dbReference>
<comment type="caution">
    <text evidence="2">The sequence shown here is derived from an EMBL/GenBank/DDBJ whole genome shotgun (WGS) entry which is preliminary data.</text>
</comment>
<reference evidence="2 3" key="1">
    <citation type="submission" date="2017-12" db="EMBL/GenBank/DDBJ databases">
        <title>Sequencing the genomes of 1000 Actinobacteria strains.</title>
        <authorList>
            <person name="Klenk H.-P."/>
        </authorList>
    </citation>
    <scope>NUCLEOTIDE SEQUENCE [LARGE SCALE GENOMIC DNA]</scope>
    <source>
        <strain evidence="2 3">DSM 44489</strain>
    </source>
</reference>
<name>A0A2N3V680_9NOCA</name>
<accession>A0A2N3V680</accession>
<feature type="compositionally biased region" description="Low complexity" evidence="1">
    <location>
        <begin position="120"/>
        <end position="140"/>
    </location>
</feature>
<evidence type="ECO:0000256" key="1">
    <source>
        <dbReference type="SAM" id="MobiDB-lite"/>
    </source>
</evidence>
<evidence type="ECO:0000313" key="3">
    <source>
        <dbReference type="Proteomes" id="UP000233766"/>
    </source>
</evidence>